<accession>A0ABX3VW19</accession>
<protein>
    <submittedName>
        <fullName evidence="3">Oxidoreductase</fullName>
    </submittedName>
</protein>
<dbReference type="PANTHER" id="PTHR44154:SF1">
    <property type="entry name" value="QUINONE OXIDOREDUCTASE"/>
    <property type="match status" value="1"/>
</dbReference>
<name>A0ABX3VW19_9MYCO</name>
<proteinExistence type="predicted"/>
<keyword evidence="4" id="KW-1185">Reference proteome</keyword>
<dbReference type="Pfam" id="PF08240">
    <property type="entry name" value="ADH_N"/>
    <property type="match status" value="1"/>
</dbReference>
<dbReference type="SUPFAM" id="SSF51735">
    <property type="entry name" value="NAD(P)-binding Rossmann-fold domains"/>
    <property type="match status" value="1"/>
</dbReference>
<comment type="caution">
    <text evidence="3">The sequence shown here is derived from an EMBL/GenBank/DDBJ whole genome shotgun (WGS) entry which is preliminary data.</text>
</comment>
<dbReference type="InterPro" id="IPR051603">
    <property type="entry name" value="Zinc-ADH_QOR/CCCR"/>
</dbReference>
<dbReference type="InterPro" id="IPR036291">
    <property type="entry name" value="NAD(P)-bd_dom_sf"/>
</dbReference>
<dbReference type="InterPro" id="IPR020843">
    <property type="entry name" value="ER"/>
</dbReference>
<feature type="domain" description="Enoyl reductase (ER)" evidence="2">
    <location>
        <begin position="13"/>
        <end position="307"/>
    </location>
</feature>
<gene>
    <name evidence="3" type="ORF">AWC29_27990</name>
</gene>
<organism evidence="3 4">
    <name type="scientific">Mycobacterium triplex</name>
    <dbReference type="NCBI Taxonomy" id="47839"/>
    <lineage>
        <taxon>Bacteria</taxon>
        <taxon>Bacillati</taxon>
        <taxon>Actinomycetota</taxon>
        <taxon>Actinomycetes</taxon>
        <taxon>Mycobacteriales</taxon>
        <taxon>Mycobacteriaceae</taxon>
        <taxon>Mycobacterium</taxon>
        <taxon>Mycobacterium simiae complex</taxon>
    </lineage>
</organism>
<dbReference type="CDD" id="cd05289">
    <property type="entry name" value="MDR_like_2"/>
    <property type="match status" value="1"/>
</dbReference>
<dbReference type="Pfam" id="PF13602">
    <property type="entry name" value="ADH_zinc_N_2"/>
    <property type="match status" value="1"/>
</dbReference>
<evidence type="ECO:0000313" key="4">
    <source>
        <dbReference type="Proteomes" id="UP000193710"/>
    </source>
</evidence>
<dbReference type="PANTHER" id="PTHR44154">
    <property type="entry name" value="QUINONE OXIDOREDUCTASE"/>
    <property type="match status" value="1"/>
</dbReference>
<evidence type="ECO:0000256" key="1">
    <source>
        <dbReference type="ARBA" id="ARBA00022857"/>
    </source>
</evidence>
<dbReference type="InterPro" id="IPR011032">
    <property type="entry name" value="GroES-like_sf"/>
</dbReference>
<keyword evidence="1" id="KW-0521">NADP</keyword>
<evidence type="ECO:0000259" key="2">
    <source>
        <dbReference type="SMART" id="SM00829"/>
    </source>
</evidence>
<dbReference type="InterPro" id="IPR013154">
    <property type="entry name" value="ADH-like_N"/>
</dbReference>
<dbReference type="Gene3D" id="3.40.50.720">
    <property type="entry name" value="NAD(P)-binding Rossmann-like Domain"/>
    <property type="match status" value="1"/>
</dbReference>
<dbReference type="SUPFAM" id="SSF50129">
    <property type="entry name" value="GroES-like"/>
    <property type="match status" value="1"/>
</dbReference>
<dbReference type="SMART" id="SM00829">
    <property type="entry name" value="PKS_ER"/>
    <property type="match status" value="1"/>
</dbReference>
<dbReference type="EMBL" id="LQPY01000038">
    <property type="protein sequence ID" value="ORW99578.1"/>
    <property type="molecule type" value="Genomic_DNA"/>
</dbReference>
<dbReference type="Proteomes" id="UP000193710">
    <property type="component" value="Unassembled WGS sequence"/>
</dbReference>
<sequence length="335" mass="34915">MTMLVAGVRTLGGKVETLDVDDPRPLAADEVLIEVRNAGIGNWDNIIRAGGWDVGTRPPMALGVEAAGVIKAVGDRLSGFSVGDAVLCHPVPLRDQGTWAPQLIAPAGSLAHKPPAIPWETAAIFPVPALTAEQVVGEALALRGGETLLVHGAGGITGGLIVQLAAMRGLDVLATASPRSRNRVRGYGAREVIDYRDPVWPQLARALAKDSIQAVANAAPGGAAAAMTALADGGRLATITPDPPAPTRGISVTAVYVRSDGAQLNRLTALLDCHRLRMPTPRSCNLDQAVHALTDVVAGHESNGVAITPRSLAMTASPLASTRPRFHRERSLHEK</sequence>
<dbReference type="Gene3D" id="3.90.180.10">
    <property type="entry name" value="Medium-chain alcohol dehydrogenases, catalytic domain"/>
    <property type="match status" value="1"/>
</dbReference>
<reference evidence="3 4" key="1">
    <citation type="submission" date="2016-01" db="EMBL/GenBank/DDBJ databases">
        <title>The new phylogeny of the genus Mycobacterium.</title>
        <authorList>
            <person name="Tarcisio F."/>
            <person name="Conor M."/>
            <person name="Antonella G."/>
            <person name="Elisabetta G."/>
            <person name="Giulia F.S."/>
            <person name="Sara T."/>
            <person name="Anna F."/>
            <person name="Clotilde B."/>
            <person name="Roberto B."/>
            <person name="Veronica D.S."/>
            <person name="Fabio R."/>
            <person name="Monica P."/>
            <person name="Olivier J."/>
            <person name="Enrico T."/>
            <person name="Nicola S."/>
        </authorList>
    </citation>
    <scope>NUCLEOTIDE SEQUENCE [LARGE SCALE GENOMIC DNA]</scope>
    <source>
        <strain evidence="3 4">DSM 44626</strain>
    </source>
</reference>
<evidence type="ECO:0000313" key="3">
    <source>
        <dbReference type="EMBL" id="ORW99578.1"/>
    </source>
</evidence>